<keyword evidence="3" id="KW-1185">Reference proteome</keyword>
<dbReference type="WBParaSite" id="PgR013_g125_t01">
    <property type="protein sequence ID" value="PgR013_g125_t01"/>
    <property type="gene ID" value="PgR013_g125"/>
</dbReference>
<feature type="domain" description="GYF" evidence="2">
    <location>
        <begin position="35"/>
        <end position="83"/>
    </location>
</feature>
<dbReference type="PROSITE" id="PS50829">
    <property type="entry name" value="GYF"/>
    <property type="match status" value="1"/>
</dbReference>
<dbReference type="SMART" id="SM00444">
    <property type="entry name" value="GYF"/>
    <property type="match status" value="1"/>
</dbReference>
<reference evidence="4 5" key="1">
    <citation type="submission" date="2022-11" db="UniProtKB">
        <authorList>
            <consortium name="WormBaseParasite"/>
        </authorList>
    </citation>
    <scope>IDENTIFICATION</scope>
</reference>
<dbReference type="WBParaSite" id="PgR013_g125_t02">
    <property type="protein sequence ID" value="PgR013_g125_t02"/>
    <property type="gene ID" value="PgR013_g125"/>
</dbReference>
<sequence length="282" mass="30583">MDAASTKFTDGATQEALCGVYSADIMEAACASLNSPKWYYKGQDLQIHGPYPSTEMLKWCKAGYFTDSMPLRTESEDRFHTLAEWVRYANGQNPFLMLVNTFDELVNISMNMHLSQLILTPARVPPPAGPFVVMPPPTPASAPPVSLGGFSHVQAAPSFIAAYPPNPLVLPPPTVAAVHQPLSQPPSEPVDELPSSASNTPDDTECAWIANGYVRNEGSMTTIEKCMGTEEAPWCDKRDKANDPIAHATRRSVGVQTSGRKILITDAARLLSELLGEPIEIT</sequence>
<dbReference type="Gene3D" id="3.30.1490.40">
    <property type="match status" value="1"/>
</dbReference>
<name>A0A915AUF6_PARUN</name>
<proteinExistence type="predicted"/>
<evidence type="ECO:0000256" key="1">
    <source>
        <dbReference type="SAM" id="MobiDB-lite"/>
    </source>
</evidence>
<dbReference type="SUPFAM" id="SSF55277">
    <property type="entry name" value="GYF domain"/>
    <property type="match status" value="1"/>
</dbReference>
<dbReference type="Proteomes" id="UP000887569">
    <property type="component" value="Unplaced"/>
</dbReference>
<feature type="region of interest" description="Disordered" evidence="1">
    <location>
        <begin position="178"/>
        <end position="204"/>
    </location>
</feature>
<dbReference type="InterPro" id="IPR035445">
    <property type="entry name" value="GYF-like_dom_sf"/>
</dbReference>
<dbReference type="Pfam" id="PF02213">
    <property type="entry name" value="GYF"/>
    <property type="match status" value="1"/>
</dbReference>
<protein>
    <submittedName>
        <fullName evidence="4 5">GYF domain-containing protein</fullName>
    </submittedName>
</protein>
<dbReference type="InterPro" id="IPR003169">
    <property type="entry name" value="GYF"/>
</dbReference>
<organism evidence="3 5">
    <name type="scientific">Parascaris univalens</name>
    <name type="common">Nematode worm</name>
    <dbReference type="NCBI Taxonomy" id="6257"/>
    <lineage>
        <taxon>Eukaryota</taxon>
        <taxon>Metazoa</taxon>
        <taxon>Ecdysozoa</taxon>
        <taxon>Nematoda</taxon>
        <taxon>Chromadorea</taxon>
        <taxon>Rhabditida</taxon>
        <taxon>Spirurina</taxon>
        <taxon>Ascaridomorpha</taxon>
        <taxon>Ascaridoidea</taxon>
        <taxon>Ascarididae</taxon>
        <taxon>Parascaris</taxon>
    </lineage>
</organism>
<evidence type="ECO:0000313" key="3">
    <source>
        <dbReference type="Proteomes" id="UP000887569"/>
    </source>
</evidence>
<evidence type="ECO:0000313" key="5">
    <source>
        <dbReference type="WBParaSite" id="PgR013_g125_t02"/>
    </source>
</evidence>
<accession>A0A915AUF6</accession>
<evidence type="ECO:0000313" key="4">
    <source>
        <dbReference type="WBParaSite" id="PgR013_g125_t01"/>
    </source>
</evidence>
<evidence type="ECO:0000259" key="2">
    <source>
        <dbReference type="PROSITE" id="PS50829"/>
    </source>
</evidence>
<dbReference type="AlphaFoldDB" id="A0A915AUF6"/>